<feature type="compositionally biased region" description="Pro residues" evidence="2">
    <location>
        <begin position="270"/>
        <end position="281"/>
    </location>
</feature>
<feature type="region of interest" description="Disordered" evidence="2">
    <location>
        <begin position="1"/>
        <end position="20"/>
    </location>
</feature>
<dbReference type="SUPFAM" id="SSF46689">
    <property type="entry name" value="Homeodomain-like"/>
    <property type="match status" value="1"/>
</dbReference>
<gene>
    <name evidence="4" type="ORF">PPAR00522_LOCUS9298</name>
</gene>
<dbReference type="InterPro" id="IPR025984">
    <property type="entry name" value="DCTPP"/>
</dbReference>
<dbReference type="PANTHER" id="PTHR14552:SF21">
    <property type="entry name" value="DCTP PYROPHOSPHATASE 1"/>
    <property type="match status" value="1"/>
</dbReference>
<accession>A0A7S0YF31</accession>
<name>A0A7S0YF31_9CHLO</name>
<dbReference type="InterPro" id="IPR009057">
    <property type="entry name" value="Homeodomain-like_sf"/>
</dbReference>
<keyword evidence="1" id="KW-0539">Nucleus</keyword>
<dbReference type="GO" id="GO:0003677">
    <property type="term" value="F:DNA binding"/>
    <property type="evidence" value="ECO:0007669"/>
    <property type="project" value="UniProtKB-UniRule"/>
</dbReference>
<dbReference type="AlphaFoldDB" id="A0A7S0YF31"/>
<organism evidence="4">
    <name type="scientific">Polytomella parva</name>
    <dbReference type="NCBI Taxonomy" id="51329"/>
    <lineage>
        <taxon>Eukaryota</taxon>
        <taxon>Viridiplantae</taxon>
        <taxon>Chlorophyta</taxon>
        <taxon>core chlorophytes</taxon>
        <taxon>Chlorophyceae</taxon>
        <taxon>CS clade</taxon>
        <taxon>Chlamydomonadales</taxon>
        <taxon>Chlamydomonadaceae</taxon>
        <taxon>Polytomella</taxon>
    </lineage>
</organism>
<feature type="region of interest" description="Disordered" evidence="2">
    <location>
        <begin position="258"/>
        <end position="283"/>
    </location>
</feature>
<evidence type="ECO:0000313" key="4">
    <source>
        <dbReference type="EMBL" id="CAD8772892.1"/>
    </source>
</evidence>
<feature type="compositionally biased region" description="Basic and acidic residues" evidence="2">
    <location>
        <begin position="177"/>
        <end position="192"/>
    </location>
</feature>
<dbReference type="InterPro" id="IPR001356">
    <property type="entry name" value="HD"/>
</dbReference>
<dbReference type="PROSITE" id="PS50071">
    <property type="entry name" value="HOMEOBOX_2"/>
    <property type="match status" value="1"/>
</dbReference>
<reference evidence="4" key="1">
    <citation type="submission" date="2021-01" db="EMBL/GenBank/DDBJ databases">
        <authorList>
            <person name="Corre E."/>
            <person name="Pelletier E."/>
            <person name="Niang G."/>
            <person name="Scheremetjew M."/>
            <person name="Finn R."/>
            <person name="Kale V."/>
            <person name="Holt S."/>
            <person name="Cochrane G."/>
            <person name="Meng A."/>
            <person name="Brown T."/>
            <person name="Cohen L."/>
        </authorList>
    </citation>
    <scope>NUCLEOTIDE SEQUENCE</scope>
    <source>
        <strain evidence="4">SAG 63-3</strain>
    </source>
</reference>
<protein>
    <recommendedName>
        <fullName evidence="3">Homeobox domain-containing protein</fullName>
    </recommendedName>
</protein>
<dbReference type="Gene3D" id="1.10.287.1080">
    <property type="entry name" value="MazG-like"/>
    <property type="match status" value="1"/>
</dbReference>
<dbReference type="Pfam" id="PF12643">
    <property type="entry name" value="MazG-like"/>
    <property type="match status" value="1"/>
</dbReference>
<keyword evidence="1" id="KW-0238">DNA-binding</keyword>
<keyword evidence="1" id="KW-0371">Homeobox</keyword>
<dbReference type="Gene3D" id="1.10.10.60">
    <property type="entry name" value="Homeodomain-like"/>
    <property type="match status" value="1"/>
</dbReference>
<evidence type="ECO:0000256" key="1">
    <source>
        <dbReference type="PROSITE-ProRule" id="PRU00108"/>
    </source>
</evidence>
<dbReference type="CDD" id="cd00086">
    <property type="entry name" value="homeodomain"/>
    <property type="match status" value="1"/>
</dbReference>
<dbReference type="GO" id="GO:0005634">
    <property type="term" value="C:nucleus"/>
    <property type="evidence" value="ECO:0007669"/>
    <property type="project" value="UniProtKB-SubCell"/>
</dbReference>
<feature type="region of interest" description="Disordered" evidence="2">
    <location>
        <begin position="177"/>
        <end position="197"/>
    </location>
</feature>
<sequence>MQSPSTVSPQAKPLQTIVPVPSSPSPIIDYTSVPCIPPPTTQDRLNSILEPKFSDLKLEELRRGIKLFASDRDWEKFHTPRNLLLALMGEVGELTEIFQWKGESCSKDLPEFTPMEREQVGEELSDVLLYLVRLADVCGIDLSKAVLDKLQRNGEKYPVSACKGSAAKYTAYINRRDNMPEYDRPSMSEDPSKRKRFSGQQLDHLSEIARNANWSLASLSYEEREKVCADLGITKDRLQNFFNNRKPKDMKKAKIRMDGQDESSSEHISGPPPMSQGPPTPMSVSMPLGVVQGSNSVTSAPTSLPLSSMPSVATMQAVAQILPGAPQHLTSHLPQLHHAPQSLASVLVKQESTNGAASIADVLAAAVEASGVVTGVPDHSVTNAALAAVAAVPLCTALGQVPTGPIPGSL</sequence>
<comment type="subcellular location">
    <subcellularLocation>
        <location evidence="1">Nucleus</location>
    </subcellularLocation>
</comment>
<dbReference type="GO" id="GO:0047429">
    <property type="term" value="F:nucleoside triphosphate diphosphatase activity"/>
    <property type="evidence" value="ECO:0007669"/>
    <property type="project" value="InterPro"/>
</dbReference>
<evidence type="ECO:0000259" key="3">
    <source>
        <dbReference type="PROSITE" id="PS50071"/>
    </source>
</evidence>
<dbReference type="GO" id="GO:0009143">
    <property type="term" value="P:nucleoside triphosphate catabolic process"/>
    <property type="evidence" value="ECO:0007669"/>
    <property type="project" value="InterPro"/>
</dbReference>
<feature type="DNA-binding region" description="Homeobox" evidence="1">
    <location>
        <begin position="190"/>
        <end position="253"/>
    </location>
</feature>
<dbReference type="CDD" id="cd11537">
    <property type="entry name" value="NTP-PPase_RS21-C6_like"/>
    <property type="match status" value="1"/>
</dbReference>
<dbReference type="PANTHER" id="PTHR14552">
    <property type="match status" value="1"/>
</dbReference>
<dbReference type="SUPFAM" id="SSF101386">
    <property type="entry name" value="all-alpha NTP pyrophosphatases"/>
    <property type="match status" value="1"/>
</dbReference>
<evidence type="ECO:0000256" key="2">
    <source>
        <dbReference type="SAM" id="MobiDB-lite"/>
    </source>
</evidence>
<proteinExistence type="predicted"/>
<feature type="domain" description="Homeobox" evidence="3">
    <location>
        <begin position="188"/>
        <end position="252"/>
    </location>
</feature>
<dbReference type="EMBL" id="HBFM01014796">
    <property type="protein sequence ID" value="CAD8772892.1"/>
    <property type="molecule type" value="Transcribed_RNA"/>
</dbReference>